<reference evidence="6" key="1">
    <citation type="submission" date="2020-03" db="EMBL/GenBank/DDBJ databases">
        <title>Castanea mollissima Vanexum genome sequencing.</title>
        <authorList>
            <person name="Staton M."/>
        </authorList>
    </citation>
    <scope>NUCLEOTIDE SEQUENCE</scope>
    <source>
        <tissue evidence="6">Leaf</tissue>
    </source>
</reference>
<accession>A0A8J4R6Z1</accession>
<dbReference type="InterPro" id="IPR031330">
    <property type="entry name" value="Gly_Hdrlase_35_cat"/>
</dbReference>
<dbReference type="OrthoDB" id="1657402at2759"/>
<evidence type="ECO:0000313" key="7">
    <source>
        <dbReference type="Proteomes" id="UP000737018"/>
    </source>
</evidence>
<evidence type="ECO:0000313" key="6">
    <source>
        <dbReference type="EMBL" id="KAF3957889.1"/>
    </source>
</evidence>
<dbReference type="InterPro" id="IPR017853">
    <property type="entry name" value="GH"/>
</dbReference>
<feature type="domain" description="Glycoside hydrolase 35 catalytic" evidence="5">
    <location>
        <begin position="92"/>
        <end position="135"/>
    </location>
</feature>
<feature type="chain" id="PRO_5035232077" description="beta-galactosidase" evidence="4">
    <location>
        <begin position="27"/>
        <end position="165"/>
    </location>
</feature>
<sequence length="165" mass="18762">METHSVSKLPILLLMVLYHGSELTQCSVTYDKKAILINGQRRILISGSIRYPRSTPEMWEDLIQKAKDGGLDVIDTYVFWNVHEPSPGNYAPSMSFRTDNEPFKTAMQGFTQKIVQMMKNERLFASQGGLIILSQKSRGRQMKSDQRQTSPSYGGSVWTELIIEN</sequence>
<proteinExistence type="inferred from homology"/>
<dbReference type="AlphaFoldDB" id="A0A8J4R6Z1"/>
<dbReference type="GO" id="GO:0004565">
    <property type="term" value="F:beta-galactosidase activity"/>
    <property type="evidence" value="ECO:0007669"/>
    <property type="project" value="UniProtKB-EC"/>
</dbReference>
<dbReference type="SUPFAM" id="SSF51445">
    <property type="entry name" value="(Trans)glycosidases"/>
    <property type="match status" value="1"/>
</dbReference>
<keyword evidence="7" id="KW-1185">Reference proteome</keyword>
<dbReference type="EC" id="3.2.1.23" evidence="3"/>
<comment type="similarity">
    <text evidence="2">Belongs to the glycosyl hydrolase 35 family.</text>
</comment>
<name>A0A8J4R6Z1_9ROSI</name>
<protein>
    <recommendedName>
        <fullName evidence="3">beta-galactosidase</fullName>
        <ecNumber evidence="3">3.2.1.23</ecNumber>
    </recommendedName>
</protein>
<comment type="catalytic activity">
    <reaction evidence="1">
        <text>Hydrolysis of terminal non-reducing beta-D-galactose residues in beta-D-galactosides.</text>
        <dbReference type="EC" id="3.2.1.23"/>
    </reaction>
</comment>
<organism evidence="6 7">
    <name type="scientific">Castanea mollissima</name>
    <name type="common">Chinese chestnut</name>
    <dbReference type="NCBI Taxonomy" id="60419"/>
    <lineage>
        <taxon>Eukaryota</taxon>
        <taxon>Viridiplantae</taxon>
        <taxon>Streptophyta</taxon>
        <taxon>Embryophyta</taxon>
        <taxon>Tracheophyta</taxon>
        <taxon>Spermatophyta</taxon>
        <taxon>Magnoliopsida</taxon>
        <taxon>eudicotyledons</taxon>
        <taxon>Gunneridae</taxon>
        <taxon>Pentapetalae</taxon>
        <taxon>rosids</taxon>
        <taxon>fabids</taxon>
        <taxon>Fagales</taxon>
        <taxon>Fagaceae</taxon>
        <taxon>Castanea</taxon>
    </lineage>
</organism>
<dbReference type="PANTHER" id="PTHR23421">
    <property type="entry name" value="BETA-GALACTOSIDASE RELATED"/>
    <property type="match status" value="1"/>
</dbReference>
<evidence type="ECO:0000256" key="2">
    <source>
        <dbReference type="ARBA" id="ARBA00009809"/>
    </source>
</evidence>
<dbReference type="Pfam" id="PF01301">
    <property type="entry name" value="Glyco_hydro_35"/>
    <property type="match status" value="2"/>
</dbReference>
<dbReference type="PRINTS" id="PR00742">
    <property type="entry name" value="GLHYDRLASE35"/>
</dbReference>
<dbReference type="Proteomes" id="UP000737018">
    <property type="component" value="Unassembled WGS sequence"/>
</dbReference>
<dbReference type="EMBL" id="JRKL02002698">
    <property type="protein sequence ID" value="KAF3957889.1"/>
    <property type="molecule type" value="Genomic_DNA"/>
</dbReference>
<feature type="domain" description="Glycoside hydrolase 35 catalytic" evidence="5">
    <location>
        <begin position="35"/>
        <end position="91"/>
    </location>
</feature>
<keyword evidence="4" id="KW-0732">Signal</keyword>
<dbReference type="Gene3D" id="3.20.20.80">
    <property type="entry name" value="Glycosidases"/>
    <property type="match status" value="2"/>
</dbReference>
<evidence type="ECO:0000259" key="5">
    <source>
        <dbReference type="Pfam" id="PF01301"/>
    </source>
</evidence>
<evidence type="ECO:0000256" key="4">
    <source>
        <dbReference type="SAM" id="SignalP"/>
    </source>
</evidence>
<feature type="signal peptide" evidence="4">
    <location>
        <begin position="1"/>
        <end position="26"/>
    </location>
</feature>
<dbReference type="GO" id="GO:0005975">
    <property type="term" value="P:carbohydrate metabolic process"/>
    <property type="evidence" value="ECO:0007669"/>
    <property type="project" value="InterPro"/>
</dbReference>
<evidence type="ECO:0000256" key="1">
    <source>
        <dbReference type="ARBA" id="ARBA00001412"/>
    </source>
</evidence>
<comment type="caution">
    <text evidence="6">The sequence shown here is derived from an EMBL/GenBank/DDBJ whole genome shotgun (WGS) entry which is preliminary data.</text>
</comment>
<gene>
    <name evidence="6" type="ORF">CMV_017142</name>
</gene>
<dbReference type="InterPro" id="IPR001944">
    <property type="entry name" value="Glycoside_Hdrlase_35"/>
</dbReference>
<evidence type="ECO:0000256" key="3">
    <source>
        <dbReference type="ARBA" id="ARBA00012756"/>
    </source>
</evidence>